<dbReference type="PROSITE" id="PS50206">
    <property type="entry name" value="RHODANESE_3"/>
    <property type="match status" value="1"/>
</dbReference>
<reference evidence="2" key="1">
    <citation type="submission" date="2018-05" db="EMBL/GenBank/DDBJ databases">
        <authorList>
            <person name="Lanie J.A."/>
            <person name="Ng W.-L."/>
            <person name="Kazmierczak K.M."/>
            <person name="Andrzejewski T.M."/>
            <person name="Davidsen T.M."/>
            <person name="Wayne K.J."/>
            <person name="Tettelin H."/>
            <person name="Glass J.I."/>
            <person name="Rusch D."/>
            <person name="Podicherti R."/>
            <person name="Tsui H.-C.T."/>
            <person name="Winkler M.E."/>
        </authorList>
    </citation>
    <scope>NUCLEOTIDE SEQUENCE</scope>
</reference>
<dbReference type="NCBIfam" id="NF001136">
    <property type="entry name" value="PRK00142.1-4"/>
    <property type="match status" value="1"/>
</dbReference>
<dbReference type="InterPro" id="IPR036873">
    <property type="entry name" value="Rhodanese-like_dom_sf"/>
</dbReference>
<dbReference type="SMART" id="SM00450">
    <property type="entry name" value="RHOD"/>
    <property type="match status" value="1"/>
</dbReference>
<organism evidence="2">
    <name type="scientific">marine metagenome</name>
    <dbReference type="NCBI Taxonomy" id="408172"/>
    <lineage>
        <taxon>unclassified sequences</taxon>
        <taxon>metagenomes</taxon>
        <taxon>ecological metagenomes</taxon>
    </lineage>
</organism>
<feature type="domain" description="Rhodanese" evidence="1">
    <location>
        <begin position="122"/>
        <end position="216"/>
    </location>
</feature>
<proteinExistence type="inferred from homology"/>
<dbReference type="PANTHER" id="PTHR43268:SF3">
    <property type="entry name" value="RHODANESE-LIKE DOMAIN-CONTAINING PROTEIN 7-RELATED"/>
    <property type="match status" value="1"/>
</dbReference>
<dbReference type="Pfam" id="PF00581">
    <property type="entry name" value="Rhodanese"/>
    <property type="match status" value="1"/>
</dbReference>
<gene>
    <name evidence="2" type="ORF">METZ01_LOCUS73686</name>
</gene>
<dbReference type="Pfam" id="PF17773">
    <property type="entry name" value="UPF0176_N"/>
    <property type="match status" value="1"/>
</dbReference>
<dbReference type="AlphaFoldDB" id="A0A381TXV0"/>
<dbReference type="Gene3D" id="3.40.250.10">
    <property type="entry name" value="Rhodanese-like domain"/>
    <property type="match status" value="1"/>
</dbReference>
<name>A0A381TXV0_9ZZZZ</name>
<dbReference type="Gene3D" id="3.30.70.100">
    <property type="match status" value="1"/>
</dbReference>
<dbReference type="InterPro" id="IPR001763">
    <property type="entry name" value="Rhodanese-like_dom"/>
</dbReference>
<evidence type="ECO:0000259" key="1">
    <source>
        <dbReference type="PROSITE" id="PS50206"/>
    </source>
</evidence>
<dbReference type="PANTHER" id="PTHR43268">
    <property type="entry name" value="THIOSULFATE SULFURTRANSFERASE/RHODANESE-LIKE DOMAIN-CONTAINING PROTEIN 2"/>
    <property type="match status" value="1"/>
</dbReference>
<accession>A0A381TXV0</accession>
<protein>
    <recommendedName>
        <fullName evidence="1">Rhodanese domain-containing protein</fullName>
    </recommendedName>
</protein>
<dbReference type="EMBL" id="UINC01005359">
    <property type="protein sequence ID" value="SVA20832.1"/>
    <property type="molecule type" value="Genomic_DNA"/>
</dbReference>
<dbReference type="HAMAP" id="MF_00469">
    <property type="entry name" value="TrhO"/>
    <property type="match status" value="1"/>
</dbReference>
<evidence type="ECO:0000313" key="2">
    <source>
        <dbReference type="EMBL" id="SVA20832.1"/>
    </source>
</evidence>
<dbReference type="CDD" id="cd01518">
    <property type="entry name" value="RHOD_YceA"/>
    <property type="match status" value="1"/>
</dbReference>
<dbReference type="InterPro" id="IPR020936">
    <property type="entry name" value="TrhO"/>
</dbReference>
<sequence length="305" mass="35331">MSSVTIVTFYKVVSIENVNKLKREVERVAFKENLSGTFFATPQGINTTLAGKRTNLEKVLILLEETFKITNIEPTWSESFKVPFKRLKVRIKDKLLPLEGGFDIFDLKGKEVTPNEWNHYLEDPKTIVLDVRNEYETRIGTFKNSVIPETKHFTDLPEYIQNNKKLFKNKKIAMFCTGGIRCEIASSFFMSQGFEDVYQLKGGVLNYFDKINKDNNLWEGECFVFDERVSVNPDLEEGNFEQCFGCRRPISKEDMSSKKYKKGVSCPYCYDFSSKEDKTRFAQRQKQIELADSKGLKHMGQSARK</sequence>
<dbReference type="SUPFAM" id="SSF52821">
    <property type="entry name" value="Rhodanese/Cell cycle control phosphatase"/>
    <property type="match status" value="1"/>
</dbReference>
<dbReference type="InterPro" id="IPR040503">
    <property type="entry name" value="TRHO_N"/>
</dbReference>